<evidence type="ECO:0000313" key="2">
    <source>
        <dbReference type="Proteomes" id="UP000316252"/>
    </source>
</evidence>
<dbReference type="RefSeq" id="WP_141163257.1">
    <property type="nucleotide sequence ID" value="NZ_VHQG01000002.1"/>
</dbReference>
<reference evidence="1 2" key="1">
    <citation type="submission" date="2019-06" db="EMBL/GenBank/DDBJ databases">
        <authorList>
            <person name="Li F."/>
        </authorList>
    </citation>
    <scope>NUCLEOTIDE SEQUENCE [LARGE SCALE GENOMIC DNA]</scope>
    <source>
        <strain evidence="1 2">10F1D-1</strain>
    </source>
</reference>
<dbReference type="Proteomes" id="UP000316252">
    <property type="component" value="Unassembled WGS sequence"/>
</dbReference>
<evidence type="ECO:0000313" key="1">
    <source>
        <dbReference type="EMBL" id="TPW75899.1"/>
    </source>
</evidence>
<dbReference type="EMBL" id="VHQG01000002">
    <property type="protein sequence ID" value="TPW75899.1"/>
    <property type="molecule type" value="Genomic_DNA"/>
</dbReference>
<dbReference type="AlphaFoldDB" id="A0A506Y683"/>
<name>A0A506Y683_9MICO</name>
<proteinExistence type="predicted"/>
<organism evidence="1 2">
    <name type="scientific">Schumannella soli</name>
    <dbReference type="NCBI Taxonomy" id="2590779"/>
    <lineage>
        <taxon>Bacteria</taxon>
        <taxon>Bacillati</taxon>
        <taxon>Actinomycetota</taxon>
        <taxon>Actinomycetes</taxon>
        <taxon>Micrococcales</taxon>
        <taxon>Microbacteriaceae</taxon>
        <taxon>Schumannella</taxon>
    </lineage>
</organism>
<dbReference type="OrthoDB" id="5074651at2"/>
<comment type="caution">
    <text evidence="1">The sequence shown here is derived from an EMBL/GenBank/DDBJ whole genome shotgun (WGS) entry which is preliminary data.</text>
</comment>
<keyword evidence="2" id="KW-1185">Reference proteome</keyword>
<sequence length="118" mass="12836">MSTQISDGVTPLTPSLVEGYVANSPARTLTHDTLSGRRVAVLLPAAPRQGTLRLYFEAQPDAQAGRAFMLRQRVFTLADPAVPIASMRFVVADGDLTVSLDEESDTDWFIDVPFKEVA</sequence>
<accession>A0A506Y683</accession>
<gene>
    <name evidence="1" type="ORF">FJ657_08610</name>
</gene>
<protein>
    <submittedName>
        <fullName evidence="1">Uncharacterized protein</fullName>
    </submittedName>
</protein>